<dbReference type="SFLD" id="SFLDG01062">
    <property type="entry name" value="methyltransferase_(Class_A)"/>
    <property type="match status" value="1"/>
</dbReference>
<dbReference type="InterPro" id="IPR013785">
    <property type="entry name" value="Aldolase_TIM"/>
</dbReference>
<keyword evidence="9" id="KW-0479">Metal-binding</keyword>
<dbReference type="FunFam" id="3.20.20.70:FF:000014">
    <property type="entry name" value="Probable dual-specificity RNA methyltransferase RlmN"/>
    <property type="match status" value="1"/>
</dbReference>
<dbReference type="Proteomes" id="UP000229459">
    <property type="component" value="Unassembled WGS sequence"/>
</dbReference>
<evidence type="ECO:0000313" key="14">
    <source>
        <dbReference type="Proteomes" id="UP000229459"/>
    </source>
</evidence>
<dbReference type="SFLD" id="SFLDS00029">
    <property type="entry name" value="Radical_SAM"/>
    <property type="match status" value="1"/>
</dbReference>
<evidence type="ECO:0000259" key="12">
    <source>
        <dbReference type="PROSITE" id="PS51918"/>
    </source>
</evidence>
<feature type="domain" description="Radical SAM core" evidence="12">
    <location>
        <begin position="92"/>
        <end position="326"/>
    </location>
</feature>
<dbReference type="GO" id="GO:0005737">
    <property type="term" value="C:cytoplasm"/>
    <property type="evidence" value="ECO:0007669"/>
    <property type="project" value="UniProtKB-SubCell"/>
</dbReference>
<dbReference type="PROSITE" id="PS51918">
    <property type="entry name" value="RADICAL_SAM"/>
    <property type="match status" value="1"/>
</dbReference>
<evidence type="ECO:0000256" key="7">
    <source>
        <dbReference type="ARBA" id="ARBA00022679"/>
    </source>
</evidence>
<dbReference type="SUPFAM" id="SSF102114">
    <property type="entry name" value="Radical SAM enzymes"/>
    <property type="match status" value="1"/>
</dbReference>
<dbReference type="GO" id="GO:0070475">
    <property type="term" value="P:rRNA base methylation"/>
    <property type="evidence" value="ECO:0007669"/>
    <property type="project" value="InterPro"/>
</dbReference>
<dbReference type="InterPro" id="IPR058240">
    <property type="entry name" value="rSAM_sf"/>
</dbReference>
<evidence type="ECO:0000256" key="8">
    <source>
        <dbReference type="ARBA" id="ARBA00022691"/>
    </source>
</evidence>
<evidence type="ECO:0000313" key="13">
    <source>
        <dbReference type="EMBL" id="PIP53427.1"/>
    </source>
</evidence>
<protein>
    <submittedName>
        <fullName evidence="13">23S rRNA (Adenine(2503)-C(2))-methyltransferase RlmN</fullName>
    </submittedName>
</protein>
<dbReference type="PIRSF" id="PIRSF006004">
    <property type="entry name" value="CHP00048"/>
    <property type="match status" value="1"/>
</dbReference>
<evidence type="ECO:0000256" key="5">
    <source>
        <dbReference type="ARBA" id="ARBA00022552"/>
    </source>
</evidence>
<evidence type="ECO:0000256" key="10">
    <source>
        <dbReference type="ARBA" id="ARBA00023004"/>
    </source>
</evidence>
<evidence type="ECO:0000256" key="3">
    <source>
        <dbReference type="ARBA" id="ARBA00022485"/>
    </source>
</evidence>
<evidence type="ECO:0000256" key="2">
    <source>
        <dbReference type="ARBA" id="ARBA00004496"/>
    </source>
</evidence>
<evidence type="ECO:0000256" key="9">
    <source>
        <dbReference type="ARBA" id="ARBA00022723"/>
    </source>
</evidence>
<dbReference type="GO" id="GO:0046872">
    <property type="term" value="F:metal ion binding"/>
    <property type="evidence" value="ECO:0007669"/>
    <property type="project" value="UniProtKB-KW"/>
</dbReference>
<evidence type="ECO:0000256" key="1">
    <source>
        <dbReference type="ARBA" id="ARBA00001966"/>
    </source>
</evidence>
<comment type="subcellular location">
    <subcellularLocation>
        <location evidence="2">Cytoplasm</location>
    </subcellularLocation>
</comment>
<dbReference type="InterPro" id="IPR027492">
    <property type="entry name" value="RNA_MTrfase_RlmN"/>
</dbReference>
<gene>
    <name evidence="13" type="primary">rlmN</name>
    <name evidence="13" type="ORF">COX08_01015</name>
</gene>
<dbReference type="InterPro" id="IPR004383">
    <property type="entry name" value="rRNA_lsu_MTrfase_RlmN/Cfr"/>
</dbReference>
<dbReference type="GO" id="GO:0008173">
    <property type="term" value="F:RNA methyltransferase activity"/>
    <property type="evidence" value="ECO:0007669"/>
    <property type="project" value="InterPro"/>
</dbReference>
<keyword evidence="7 13" id="KW-0808">Transferase</keyword>
<dbReference type="PANTHER" id="PTHR30544">
    <property type="entry name" value="23S RRNA METHYLTRANSFERASE"/>
    <property type="match status" value="1"/>
</dbReference>
<dbReference type="EMBL" id="PCSR01000022">
    <property type="protein sequence ID" value="PIP53427.1"/>
    <property type="molecule type" value="Genomic_DNA"/>
</dbReference>
<dbReference type="Pfam" id="PF04055">
    <property type="entry name" value="Radical_SAM"/>
    <property type="match status" value="1"/>
</dbReference>
<accession>A0A2H0B6Z5</accession>
<dbReference type="AlphaFoldDB" id="A0A2H0B6Z5"/>
<evidence type="ECO:0000256" key="11">
    <source>
        <dbReference type="ARBA" id="ARBA00023014"/>
    </source>
</evidence>
<proteinExistence type="predicted"/>
<dbReference type="InterPro" id="IPR040072">
    <property type="entry name" value="Methyltransferase_A"/>
</dbReference>
<sequence length="351" mass="39696">MDFNRLKLLLIENGEPQYRFSQIVSEVCSGKIDSFEQLFTIPQILRNKLSSSISLISLTKHTVNISSTKKAYKALLKLKDGNLIETVLLNPTPNLWSVCLSCQAGCAMGCAFCATGQQGLKRNLTSEEICDQILFWKQYINQNKLKIRISNVVYMGMGEPLLNQENVFESIRWLIDENLYVLGQRHISVSTCGIIPGIEAFTKQNWQVNLAISLHASNDKLRTQLMPIAKQYSLSQLLDCIKTYLVKTNRQIFIEYIMLYKVNDMDSCALELGNLCKQNFSNLMHLVHVNLIPYNSTGGEFVSSDAKQMGRFSSILNQFHINSTIRQSLGQDIFGACGQLKGKIVKDLNQF</sequence>
<keyword evidence="11" id="KW-0411">Iron-sulfur</keyword>
<comment type="cofactor">
    <cofactor evidence="1">
        <name>[4Fe-4S] cluster</name>
        <dbReference type="ChEBI" id="CHEBI:49883"/>
    </cofactor>
</comment>
<keyword evidence="6 13" id="KW-0489">Methyltransferase</keyword>
<dbReference type="Gene3D" id="3.20.20.70">
    <property type="entry name" value="Aldolase class I"/>
    <property type="match status" value="1"/>
</dbReference>
<comment type="caution">
    <text evidence="13">The sequence shown here is derived from an EMBL/GenBank/DDBJ whole genome shotgun (WGS) entry which is preliminary data.</text>
</comment>
<keyword evidence="8" id="KW-0949">S-adenosyl-L-methionine</keyword>
<reference evidence="13 14" key="1">
    <citation type="submission" date="2017-09" db="EMBL/GenBank/DDBJ databases">
        <title>Depth-based differentiation of microbial function through sediment-hosted aquifers and enrichment of novel symbionts in the deep terrestrial subsurface.</title>
        <authorList>
            <person name="Probst A.J."/>
            <person name="Ladd B."/>
            <person name="Jarett J.K."/>
            <person name="Geller-Mcgrath D.E."/>
            <person name="Sieber C.M."/>
            <person name="Emerson J.B."/>
            <person name="Anantharaman K."/>
            <person name="Thomas B.C."/>
            <person name="Malmstrom R."/>
            <person name="Stieglmeier M."/>
            <person name="Klingl A."/>
            <person name="Woyke T."/>
            <person name="Ryan C.M."/>
            <person name="Banfield J.F."/>
        </authorList>
    </citation>
    <scope>NUCLEOTIDE SEQUENCE [LARGE SCALE GENOMIC DNA]</scope>
    <source>
        <strain evidence="13">CG23_combo_of_CG06-09_8_20_14_all_34_8</strain>
    </source>
</reference>
<keyword evidence="4" id="KW-0963">Cytoplasm</keyword>
<dbReference type="CDD" id="cd01335">
    <property type="entry name" value="Radical_SAM"/>
    <property type="match status" value="1"/>
</dbReference>
<keyword evidence="10" id="KW-0408">Iron</keyword>
<dbReference type="Gene3D" id="1.10.150.530">
    <property type="match status" value="1"/>
</dbReference>
<dbReference type="GO" id="GO:0030488">
    <property type="term" value="P:tRNA methylation"/>
    <property type="evidence" value="ECO:0007669"/>
    <property type="project" value="InterPro"/>
</dbReference>
<organism evidence="13 14">
    <name type="scientific">Candidatus Beckwithbacteria bacterium CG23_combo_of_CG06-09_8_20_14_all_34_8</name>
    <dbReference type="NCBI Taxonomy" id="1974497"/>
    <lineage>
        <taxon>Bacteria</taxon>
        <taxon>Candidatus Beckwithiibacteriota</taxon>
    </lineage>
</organism>
<keyword evidence="5" id="KW-0698">rRNA processing</keyword>
<evidence type="ECO:0000256" key="4">
    <source>
        <dbReference type="ARBA" id="ARBA00022490"/>
    </source>
</evidence>
<dbReference type="InterPro" id="IPR007197">
    <property type="entry name" value="rSAM"/>
</dbReference>
<keyword evidence="3" id="KW-0004">4Fe-4S</keyword>
<dbReference type="GO" id="GO:0051539">
    <property type="term" value="F:4 iron, 4 sulfur cluster binding"/>
    <property type="evidence" value="ECO:0007669"/>
    <property type="project" value="UniProtKB-KW"/>
</dbReference>
<evidence type="ECO:0000256" key="6">
    <source>
        <dbReference type="ARBA" id="ARBA00022603"/>
    </source>
</evidence>
<dbReference type="NCBIfam" id="TIGR00048">
    <property type="entry name" value="rRNA_mod_RlmN"/>
    <property type="match status" value="1"/>
</dbReference>
<dbReference type="PANTHER" id="PTHR30544:SF5">
    <property type="entry name" value="RADICAL SAM CORE DOMAIN-CONTAINING PROTEIN"/>
    <property type="match status" value="1"/>
</dbReference>
<dbReference type="SFLD" id="SFLDF00275">
    <property type="entry name" value="adenosine_C2_methyltransferase"/>
    <property type="match status" value="1"/>
</dbReference>
<name>A0A2H0B6Z5_9BACT</name>